<accession>A0ABW0Z755</accession>
<evidence type="ECO:0000313" key="2">
    <source>
        <dbReference type="EMBL" id="MFC5723977.1"/>
    </source>
</evidence>
<feature type="compositionally biased region" description="Basic and acidic residues" evidence="1">
    <location>
        <begin position="80"/>
        <end position="95"/>
    </location>
</feature>
<protein>
    <submittedName>
        <fullName evidence="2">3-hydroxyacyl-ACP dehydratase</fullName>
    </submittedName>
</protein>
<evidence type="ECO:0000256" key="1">
    <source>
        <dbReference type="SAM" id="MobiDB-lite"/>
    </source>
</evidence>
<evidence type="ECO:0000313" key="3">
    <source>
        <dbReference type="Proteomes" id="UP001596083"/>
    </source>
</evidence>
<keyword evidence="3" id="KW-1185">Reference proteome</keyword>
<dbReference type="SUPFAM" id="SSF54637">
    <property type="entry name" value="Thioesterase/thiol ester dehydrase-isomerase"/>
    <property type="match status" value="2"/>
</dbReference>
<dbReference type="Proteomes" id="UP001596083">
    <property type="component" value="Unassembled WGS sequence"/>
</dbReference>
<sequence length="700" mass="75401">MPDGLRAQWAALASGRRRPGTAPATPGSVPAADGSLVVPDPVEWTARGGPAVALGAAAAALPVGRDEDRGSYEVTWHRPPPKDPARLTLDTERDPSRCRVSAGDRLLLTVTAQPSADTDRPARQAARFPREFRPLAHTGVTRLSGTDLDALARGDVAAVLGEAFDQRHLAPELLPEPWPDRLLAGVDSIEPRGGPGRQGLLTATTRPVPDGADWTTLHAAAGEVLRVHAFFLGMHLCLPGAHAVPLPDAAARIDVLRPPGRGPLGLTVEVVAVGMVPRPYVTADCEVITVSGDVVARLRDIGIAVYGRPEEDPLLHLEQPNCRLSSAAGGPTLFNELHMAHSSEGNARQFAAACGSTATVHEVRPRLPRGDFLMIDRGVRFESGRAGGGAVGVTEYDMPHHPWYSRENGTGTVPVLAVMEIALQPGGLLSGIAHGVALRYPEQGYVCRNLEGRARLLDDTDPRGRTVTQRLTVESAAKLPGADVHRYAFELATADGPFWTGEAVHGYFTQEVLDLQQGMDNGRRVPPWLDRQPVPPAGTRAVDARGDARLGTGRLALLEDLTLVPDGGEHGAGYVRCAKPVRPDDWYFDQHFFHDPVMPGSAGVQMLVQAVQAYALYTGLTDGLPAPALLPAVGEELRWSYRGQILRHHREVLGEIHLREVRRTDGQLFLRADGSVWRDGLRIYHVENIALATRRKAVPR</sequence>
<comment type="caution">
    <text evidence="2">The sequence shown here is derived from an EMBL/GenBank/DDBJ whole genome shotgun (WGS) entry which is preliminary data.</text>
</comment>
<dbReference type="InterPro" id="IPR013114">
    <property type="entry name" value="FabA_FabZ"/>
</dbReference>
<organism evidence="2 3">
    <name type="scientific">Streptomyces gamaensis</name>
    <dbReference type="NCBI Taxonomy" id="1763542"/>
    <lineage>
        <taxon>Bacteria</taxon>
        <taxon>Bacillati</taxon>
        <taxon>Actinomycetota</taxon>
        <taxon>Actinomycetes</taxon>
        <taxon>Kitasatosporales</taxon>
        <taxon>Streptomycetaceae</taxon>
        <taxon>Streptomyces</taxon>
    </lineage>
</organism>
<feature type="region of interest" description="Disordered" evidence="1">
    <location>
        <begin position="71"/>
        <end position="95"/>
    </location>
</feature>
<feature type="region of interest" description="Disordered" evidence="1">
    <location>
        <begin position="13"/>
        <end position="34"/>
    </location>
</feature>
<dbReference type="Gene3D" id="3.10.129.10">
    <property type="entry name" value="Hotdog Thioesterase"/>
    <property type="match status" value="2"/>
</dbReference>
<dbReference type="Pfam" id="PF07977">
    <property type="entry name" value="FabA"/>
    <property type="match status" value="1"/>
</dbReference>
<gene>
    <name evidence="2" type="ORF">ACFP1Z_27805</name>
</gene>
<proteinExistence type="predicted"/>
<dbReference type="InterPro" id="IPR029069">
    <property type="entry name" value="HotDog_dom_sf"/>
</dbReference>
<dbReference type="EMBL" id="JBHSPB010000022">
    <property type="protein sequence ID" value="MFC5723977.1"/>
    <property type="molecule type" value="Genomic_DNA"/>
</dbReference>
<reference evidence="3" key="1">
    <citation type="journal article" date="2019" name="Int. J. Syst. Evol. Microbiol.">
        <title>The Global Catalogue of Microorganisms (GCM) 10K type strain sequencing project: providing services to taxonomists for standard genome sequencing and annotation.</title>
        <authorList>
            <consortium name="The Broad Institute Genomics Platform"/>
            <consortium name="The Broad Institute Genome Sequencing Center for Infectious Disease"/>
            <person name="Wu L."/>
            <person name="Ma J."/>
        </authorList>
    </citation>
    <scope>NUCLEOTIDE SEQUENCE [LARGE SCALE GENOMIC DNA]</scope>
    <source>
        <strain evidence="3">CGMCC 4.7304</strain>
    </source>
</reference>
<name>A0ABW0Z755_9ACTN</name>
<dbReference type="RefSeq" id="WP_390320406.1">
    <property type="nucleotide sequence ID" value="NZ_JBHSPB010000022.1"/>
</dbReference>